<dbReference type="AlphaFoldDB" id="A0AA40E680"/>
<reference evidence="1" key="1">
    <citation type="submission" date="2023-06" db="EMBL/GenBank/DDBJ databases">
        <title>Genome-scale phylogeny and comparative genomics of the fungal order Sordariales.</title>
        <authorList>
            <consortium name="Lawrence Berkeley National Laboratory"/>
            <person name="Hensen N."/>
            <person name="Bonometti L."/>
            <person name="Westerberg I."/>
            <person name="Brannstrom I.O."/>
            <person name="Guillou S."/>
            <person name="Cros-Aarteil S."/>
            <person name="Calhoun S."/>
            <person name="Haridas S."/>
            <person name="Kuo A."/>
            <person name="Mondo S."/>
            <person name="Pangilinan J."/>
            <person name="Riley R."/>
            <person name="Labutti K."/>
            <person name="Andreopoulos B."/>
            <person name="Lipzen A."/>
            <person name="Chen C."/>
            <person name="Yanf M."/>
            <person name="Daum C."/>
            <person name="Ng V."/>
            <person name="Clum A."/>
            <person name="Steindorff A."/>
            <person name="Ohm R."/>
            <person name="Martin F."/>
            <person name="Silar P."/>
            <person name="Natvig D."/>
            <person name="Lalanne C."/>
            <person name="Gautier V."/>
            <person name="Ament-Velasquez S.L."/>
            <person name="Kruys A."/>
            <person name="Hutchinson M.I."/>
            <person name="Powell A.J."/>
            <person name="Barry K."/>
            <person name="Miller A.N."/>
            <person name="Grigoriev I.V."/>
            <person name="Debuchy R."/>
            <person name="Gladieux P."/>
            <person name="Thoren M.H."/>
            <person name="Johannesson H."/>
        </authorList>
    </citation>
    <scope>NUCLEOTIDE SEQUENCE</scope>
    <source>
        <strain evidence="1">SMH4607-1</strain>
    </source>
</reference>
<organism evidence="1 2">
    <name type="scientific">Lasiosphaeris hirsuta</name>
    <dbReference type="NCBI Taxonomy" id="260670"/>
    <lineage>
        <taxon>Eukaryota</taxon>
        <taxon>Fungi</taxon>
        <taxon>Dikarya</taxon>
        <taxon>Ascomycota</taxon>
        <taxon>Pezizomycotina</taxon>
        <taxon>Sordariomycetes</taxon>
        <taxon>Sordariomycetidae</taxon>
        <taxon>Sordariales</taxon>
        <taxon>Lasiosphaeriaceae</taxon>
        <taxon>Lasiosphaeris</taxon>
    </lineage>
</organism>
<dbReference type="EMBL" id="JAUKUA010000002">
    <property type="protein sequence ID" value="KAK0725511.1"/>
    <property type="molecule type" value="Genomic_DNA"/>
</dbReference>
<gene>
    <name evidence="1" type="ORF">B0H67DRAFT_570726</name>
</gene>
<proteinExistence type="predicted"/>
<evidence type="ECO:0000313" key="2">
    <source>
        <dbReference type="Proteomes" id="UP001172102"/>
    </source>
</evidence>
<protein>
    <submittedName>
        <fullName evidence="1">Uncharacterized protein</fullName>
    </submittedName>
</protein>
<comment type="caution">
    <text evidence="1">The sequence shown here is derived from an EMBL/GenBank/DDBJ whole genome shotgun (WGS) entry which is preliminary data.</text>
</comment>
<sequence>MRISSKCPEKEESVRFIDYLTRNMLGPILHQSSSNHPCCLSIGSRPNSRRGAFNVCPLSIHRMWALGNAIGAPRTGGALIPPLIPSSKSGSGSAAAVFSPCFLSGSELQQQSSSQFNSHFNELKIQAKTKPGSHRNPRMLQPNTNRRVSALSLLPLGIFFRPSWMKNTAVPIDTRKYGIPTRQEIKIILTLSDKVPPPPLPRLPIVLAAGSGSNYHASVLQRPGRRKTLFCVPW</sequence>
<dbReference type="Proteomes" id="UP001172102">
    <property type="component" value="Unassembled WGS sequence"/>
</dbReference>
<accession>A0AA40E680</accession>
<name>A0AA40E680_9PEZI</name>
<keyword evidence="2" id="KW-1185">Reference proteome</keyword>
<evidence type="ECO:0000313" key="1">
    <source>
        <dbReference type="EMBL" id="KAK0725511.1"/>
    </source>
</evidence>